<proteinExistence type="predicted"/>
<keyword evidence="2" id="KW-0274">FAD</keyword>
<reference evidence="5 6" key="1">
    <citation type="submission" date="2018-07" db="EMBL/GenBank/DDBJ databases">
        <title>Genomic Encyclopedia of Type Strains, Phase IV (KMG-IV): sequencing the most valuable type-strain genomes for metagenomic binning, comparative biology and taxonomic classification.</title>
        <authorList>
            <person name="Goeker M."/>
        </authorList>
    </citation>
    <scope>NUCLEOTIDE SEQUENCE [LARGE SCALE GENOMIC DNA]</scope>
    <source>
        <strain evidence="5 6">DSM 26725</strain>
    </source>
</reference>
<dbReference type="InterPro" id="IPR009075">
    <property type="entry name" value="AcylCo_DH/oxidase_C"/>
</dbReference>
<dbReference type="SUPFAM" id="SSF47203">
    <property type="entry name" value="Acyl-CoA dehydrogenase C-terminal domain-like"/>
    <property type="match status" value="1"/>
</dbReference>
<comment type="caution">
    <text evidence="5">The sequence shown here is derived from an EMBL/GenBank/DDBJ whole genome shotgun (WGS) entry which is preliminary data.</text>
</comment>
<dbReference type="AlphaFoldDB" id="A0A3D9FJ15"/>
<dbReference type="Pfam" id="PF00441">
    <property type="entry name" value="Acyl-CoA_dh_1"/>
    <property type="match status" value="1"/>
</dbReference>
<dbReference type="RefSeq" id="WP_116237014.1">
    <property type="nucleotide sequence ID" value="NZ_QRDP01000004.1"/>
</dbReference>
<evidence type="ECO:0000256" key="1">
    <source>
        <dbReference type="ARBA" id="ARBA00022630"/>
    </source>
</evidence>
<sequence length="236" mass="24976">MSENRSLLCDTATAVLREAADMHSLEEAGFATLLIAEADGGFGGDWGDVFAVLRIAGYEGSDLDIAGLILDPVAGDSMEKGAFAKVCLAAGALDRILEMAIDYVNTREQFGRPLARFQAVQQSLAILAVEAAAVNSAGAGAALALDHGDATFEIAAAKLRTNQAIGVGTAIAHQAHGAIGFTREYPLHPFTRRLNQWRTDNGNDRYWSEKLGAAVVALGTDGLWEEITRRSDRSAG</sequence>
<evidence type="ECO:0000256" key="2">
    <source>
        <dbReference type="ARBA" id="ARBA00022827"/>
    </source>
</evidence>
<dbReference type="OrthoDB" id="2450120at2"/>
<organism evidence="5 6">
    <name type="scientific">Parasphingopyxis lamellibrachiae</name>
    <dbReference type="NCBI Taxonomy" id="680125"/>
    <lineage>
        <taxon>Bacteria</taxon>
        <taxon>Pseudomonadati</taxon>
        <taxon>Pseudomonadota</taxon>
        <taxon>Alphaproteobacteria</taxon>
        <taxon>Sphingomonadales</taxon>
        <taxon>Sphingomonadaceae</taxon>
        <taxon>Parasphingopyxis</taxon>
    </lineage>
</organism>
<dbReference type="Proteomes" id="UP000256310">
    <property type="component" value="Unassembled WGS sequence"/>
</dbReference>
<accession>A0A3D9FJ15</accession>
<protein>
    <submittedName>
        <fullName evidence="5">Acyl-CoA dehydrogenase-like protein</fullName>
    </submittedName>
</protein>
<keyword evidence="3" id="KW-0560">Oxidoreductase</keyword>
<keyword evidence="1" id="KW-0285">Flavoprotein</keyword>
<dbReference type="InterPro" id="IPR036250">
    <property type="entry name" value="AcylCo_DH-like_C"/>
</dbReference>
<dbReference type="Gene3D" id="1.20.140.10">
    <property type="entry name" value="Butyryl-CoA Dehydrogenase, subunit A, domain 3"/>
    <property type="match status" value="1"/>
</dbReference>
<evidence type="ECO:0000313" key="6">
    <source>
        <dbReference type="Proteomes" id="UP000256310"/>
    </source>
</evidence>
<evidence type="ECO:0000259" key="4">
    <source>
        <dbReference type="Pfam" id="PF00441"/>
    </source>
</evidence>
<dbReference type="PANTHER" id="PTHR43884">
    <property type="entry name" value="ACYL-COA DEHYDROGENASE"/>
    <property type="match status" value="1"/>
</dbReference>
<dbReference type="EMBL" id="QRDP01000004">
    <property type="protein sequence ID" value="RED17780.1"/>
    <property type="molecule type" value="Genomic_DNA"/>
</dbReference>
<evidence type="ECO:0000313" key="5">
    <source>
        <dbReference type="EMBL" id="RED17780.1"/>
    </source>
</evidence>
<dbReference type="GO" id="GO:0003995">
    <property type="term" value="F:acyl-CoA dehydrogenase activity"/>
    <property type="evidence" value="ECO:0007669"/>
    <property type="project" value="TreeGrafter"/>
</dbReference>
<keyword evidence="6" id="KW-1185">Reference proteome</keyword>
<gene>
    <name evidence="5" type="ORF">DFR46_2834</name>
</gene>
<evidence type="ECO:0000256" key="3">
    <source>
        <dbReference type="ARBA" id="ARBA00023002"/>
    </source>
</evidence>
<dbReference type="PANTHER" id="PTHR43884:SF20">
    <property type="entry name" value="ACYL-COA DEHYDROGENASE FADE28"/>
    <property type="match status" value="1"/>
</dbReference>
<feature type="domain" description="Acyl-CoA dehydrogenase/oxidase C-terminal" evidence="4">
    <location>
        <begin position="76"/>
        <end position="195"/>
    </location>
</feature>
<name>A0A3D9FJ15_9SPHN</name>